<proteinExistence type="predicted"/>
<dbReference type="AlphaFoldDB" id="A0A7G3G809"/>
<dbReference type="Gene3D" id="2.180.10.10">
    <property type="entry name" value="RHS repeat-associated core"/>
    <property type="match status" value="2"/>
</dbReference>
<dbReference type="InterPro" id="IPR056823">
    <property type="entry name" value="TEN-like_YD-shell"/>
</dbReference>
<feature type="chain" id="PRO_5028937855" description="Teneurin-like YD-shell domain-containing protein" evidence="2">
    <location>
        <begin position="47"/>
        <end position="765"/>
    </location>
</feature>
<dbReference type="EMBL" id="CP025781">
    <property type="protein sequence ID" value="QBC43322.1"/>
    <property type="molecule type" value="Genomic_DNA"/>
</dbReference>
<evidence type="ECO:0000313" key="4">
    <source>
        <dbReference type="EMBL" id="QBC43322.1"/>
    </source>
</evidence>
<reference evidence="4 5" key="1">
    <citation type="submission" date="2018-01" db="EMBL/GenBank/DDBJ databases">
        <title>Genome sequence of Iodobacter sp. strain PCH194 isolated from Indian Trans-Himalaya.</title>
        <authorList>
            <person name="Kumar V."/>
            <person name="Thakur V."/>
            <person name="Kumar S."/>
            <person name="Singh D."/>
        </authorList>
    </citation>
    <scope>NUCLEOTIDE SEQUENCE [LARGE SCALE GENOMIC DNA]</scope>
    <source>
        <strain evidence="4 5">PCH194</strain>
    </source>
</reference>
<feature type="signal peptide" evidence="2">
    <location>
        <begin position="1"/>
        <end position="46"/>
    </location>
</feature>
<dbReference type="Proteomes" id="UP000515917">
    <property type="component" value="Chromosome"/>
</dbReference>
<keyword evidence="1" id="KW-0677">Repeat</keyword>
<evidence type="ECO:0000256" key="1">
    <source>
        <dbReference type="ARBA" id="ARBA00022737"/>
    </source>
</evidence>
<dbReference type="PANTHER" id="PTHR32305:SF15">
    <property type="entry name" value="PROTEIN RHSA-RELATED"/>
    <property type="match status" value="1"/>
</dbReference>
<dbReference type="InterPro" id="IPR050708">
    <property type="entry name" value="T6SS_VgrG/RHS"/>
</dbReference>
<dbReference type="PANTHER" id="PTHR32305">
    <property type="match status" value="1"/>
</dbReference>
<dbReference type="KEGG" id="ifl:C1H71_07060"/>
<dbReference type="InterPro" id="IPR022385">
    <property type="entry name" value="Rhs_assc_core"/>
</dbReference>
<dbReference type="NCBIfam" id="TIGR01643">
    <property type="entry name" value="YD_repeat_2x"/>
    <property type="match status" value="4"/>
</dbReference>
<dbReference type="NCBIfam" id="TIGR03696">
    <property type="entry name" value="Rhs_assc_core"/>
    <property type="match status" value="1"/>
</dbReference>
<accession>A0A7G3G809</accession>
<evidence type="ECO:0000256" key="2">
    <source>
        <dbReference type="SAM" id="SignalP"/>
    </source>
</evidence>
<dbReference type="RefSeq" id="WP_130105901.1">
    <property type="nucleotide sequence ID" value="NZ_CP025781.1"/>
</dbReference>
<dbReference type="Pfam" id="PF25023">
    <property type="entry name" value="TEN_YD-shell"/>
    <property type="match status" value="2"/>
</dbReference>
<keyword evidence="2" id="KW-0732">Signal</keyword>
<keyword evidence="5" id="KW-1185">Reference proteome</keyword>
<name>A0A7G3G809_9NEIS</name>
<dbReference type="InterPro" id="IPR006530">
    <property type="entry name" value="YD"/>
</dbReference>
<organism evidence="4 5">
    <name type="scientific">Iodobacter fluviatilis</name>
    <dbReference type="NCBI Taxonomy" id="537"/>
    <lineage>
        <taxon>Bacteria</taxon>
        <taxon>Pseudomonadati</taxon>
        <taxon>Pseudomonadota</taxon>
        <taxon>Betaproteobacteria</taxon>
        <taxon>Neisseriales</taxon>
        <taxon>Chitinibacteraceae</taxon>
        <taxon>Iodobacter</taxon>
    </lineage>
</organism>
<sequence length="765" mass="83350">MSRLPLACLVGLLWAQLSHSIKNTGVGKLSPFFLVSILLLSQAAFAAPIAPPAAASSVSTLPTHSTVVSRFKRYDALGRLEKEWDAKGQVYSYSYDANGNRQTSTDPLGRVTRYEYDALNRLSKSTDAAGKATLMSYDARDNLVQVTDPEGFKTSYSYNGFDDLIKLVSPDTGTSSYTRTASGQIQTYTDARKKTATYTYDDLGRVRSINFGDGLNTFTYDTSLVGQIASISNPSSSTSYRYDAQGHLAEAQQQIGKALATVGYTANSNGQLASIRYPSGTMISYLRDAAGQVSSVQINGKPLLDQLVWSSHIGAQSWRWSNGQIWARVAANTGLLAGQSLADGNRVYTFDAASNLRRIEDINAPQRSQEYGYDLLDRLNLAVSNNSSFNYFYDFNGNRTDQTVGAGITNYKHADNSNRLLSSSGANKATYTYDAAGNRANDNGWVLTYNNAGRLVKSSKGKLVVSYGYNALGQRVQKTSATGTSLFVYDTQGHLLGEYQADGKPVQETIWLGDTPVAVLSTAGASTNISYIWADHLGTPRQITDPASKQILWRWDGEPFGNSLADEDPSKTGKKFSYNLRFPGQYFDKETGKHYNYFRDYDPATGRYIESDPIGLAGGINTYGYVGGNPNQYADPTGLFVPALAVPVVCGGGGCAAAATAVVTVARAVLSWAALPSADEVQKDIDHQNYHKTCDQPPPPGMTPCEEARWRYRQAKSCSDKRQAWEERWGNAQSKGPHDSALENVKNRMKNAAADIAKYCNSCEK</sequence>
<gene>
    <name evidence="4" type="ORF">C1H71_07060</name>
</gene>
<protein>
    <recommendedName>
        <fullName evidence="3">Teneurin-like YD-shell domain-containing protein</fullName>
    </recommendedName>
</protein>
<feature type="domain" description="Teneurin-like YD-shell" evidence="3">
    <location>
        <begin position="353"/>
        <end position="612"/>
    </location>
</feature>
<evidence type="ECO:0000313" key="5">
    <source>
        <dbReference type="Proteomes" id="UP000515917"/>
    </source>
</evidence>
<evidence type="ECO:0000259" key="3">
    <source>
        <dbReference type="Pfam" id="PF25023"/>
    </source>
</evidence>
<feature type="domain" description="Teneurin-like YD-shell" evidence="3">
    <location>
        <begin position="74"/>
        <end position="223"/>
    </location>
</feature>